<feature type="transmembrane region" description="Helical" evidence="2">
    <location>
        <begin position="911"/>
        <end position="930"/>
    </location>
</feature>
<feature type="compositionally biased region" description="Low complexity" evidence="1">
    <location>
        <begin position="786"/>
        <end position="795"/>
    </location>
</feature>
<evidence type="ECO:0000256" key="2">
    <source>
        <dbReference type="SAM" id="Phobius"/>
    </source>
</evidence>
<dbReference type="InterPro" id="IPR050834">
    <property type="entry name" value="Glycosyltransf_2"/>
</dbReference>
<feature type="transmembrane region" description="Helical" evidence="2">
    <location>
        <begin position="885"/>
        <end position="904"/>
    </location>
</feature>
<reference evidence="3 4" key="1">
    <citation type="submission" date="2016-10" db="EMBL/GenBank/DDBJ databases">
        <authorList>
            <person name="de Groot N.N."/>
        </authorList>
    </citation>
    <scope>NUCLEOTIDE SEQUENCE [LARGE SCALE GENOMIC DNA]</scope>
    <source>
        <strain evidence="3 4">CGMCC 4.5681</strain>
    </source>
</reference>
<sequence length="1171" mass="120786">MSRPFVTAVVVAHDGARWLGETLRALLSQSRRPDRVSGVDNGSKDGSAELLAQTLGAGNVISLPRTTGFGEAVAEALADLPPAGREEWIWLIHDDCAPDRRALEALLAAAEDDPKAAVLGPKLRDWIDRRRLLEMGVTVGRTGRRDTGLEPGEFDQGQYGGTRDVLSVSTAGMLIRRDVWEKAGGLDPYLPLFRDDLDLCWRVRNAGHKVLSVTSAVAWHAEASARRRRPVAVSGDHPRRLDRRNAIFVVLANLPLGAMLWALLRNVVSALVRTVLFVVSKQPANALDEVLAMGSILAHPGRLRQARRARRQGRKRGYVVIKHLMTSRWTTFRRFTDMVQGFLSGEGPLDAQGRHQHAATDDENELVPPPDTGAVKRFVGRPGVVLMFALSLVALVAERSLLGGERLGGGALVPVAGGATDLWTFYTEGFHDVGLGSTAPAPPYVAVLAVLSTLAFGKPWVAVSVLLLGSVPLAGATAYLATRHLVPAVSARAWAAGTYALLPVATGAISAGRLGTAVVFVLIPVYAWLIAMLLSGEPRRARRSAWGLGLLLTVGTAFVPLVYPLVAVLGVVSALTVRSLTTRSLFTAQATAAPDLHTAGEPADFFNDQAPAAQEATADLFGSAASHPSAQSSASNGQGAAGENLFSAAAPGAVGQGRGASVAAALGQRRAGGVAAAIGQERAGVAAAIGQGRARHGAAVPSGHEPAGPHGPGPVAAGSVLADQADFPQDAGEAARGRRGRRGRGAGPESTSSVPTGPELAPEGSDAERGRRGRRMAGRASERAAGRATTRAAGRSSERAGERAAGRAGAGVAGRDAREGEVRGGVAASMGIALGVPLVLLMPWLATLVTDPARFLMEAGLNDPALADPSIAAESLLALSPGGPGLPPLWVTAGLMAVALAALLMRRQRVIVAFGWGVALYGILAAVLVSRFTVEGAPVWPGVPLAVAGAGLVVLVGLTAHRLSEIRAAGGTRRLAALAVAAVAFSTPLLAAGHWMVTGVRGPLTGDAPDVLPALAVSRSANGERTLVIKGSALTILHGRTPLVGEAELPAASEARAKVVAAAQGLVGGRGGDAATLARYGIAMVSVAPPVSPTLARTLDSQPSLHRLSLSEAGGLWGLAEQVTRVPAQPVSILHTPWLWAQGVLVVVIVILASPGRRPSEGVGQAASAGA</sequence>
<keyword evidence="2" id="KW-0472">Membrane</keyword>
<dbReference type="AlphaFoldDB" id="A0A1G9AI78"/>
<feature type="compositionally biased region" description="Low complexity" evidence="1">
    <location>
        <begin position="701"/>
        <end position="720"/>
    </location>
</feature>
<keyword evidence="2" id="KW-1133">Transmembrane helix</keyword>
<evidence type="ECO:0000256" key="1">
    <source>
        <dbReference type="SAM" id="MobiDB-lite"/>
    </source>
</evidence>
<dbReference type="STRING" id="683260.SAMN05421874_106196"/>
<feature type="transmembrane region" description="Helical" evidence="2">
    <location>
        <begin position="942"/>
        <end position="963"/>
    </location>
</feature>
<feature type="transmembrane region" description="Helical" evidence="2">
    <location>
        <begin position="518"/>
        <end position="536"/>
    </location>
</feature>
<feature type="transmembrane region" description="Helical" evidence="2">
    <location>
        <begin position="460"/>
        <end position="481"/>
    </location>
</feature>
<dbReference type="Pfam" id="PF13641">
    <property type="entry name" value="Glyco_tranf_2_3"/>
    <property type="match status" value="1"/>
</dbReference>
<dbReference type="RefSeq" id="WP_245740229.1">
    <property type="nucleotide sequence ID" value="NZ_FNFB01000006.1"/>
</dbReference>
<name>A0A1G9AI78_9ACTN</name>
<dbReference type="PANTHER" id="PTHR43685:SF3">
    <property type="entry name" value="SLR2126 PROTEIN"/>
    <property type="match status" value="1"/>
</dbReference>
<keyword evidence="3" id="KW-0808">Transferase</keyword>
<feature type="transmembrane region" description="Helical" evidence="2">
    <location>
        <begin position="825"/>
        <end position="846"/>
    </location>
</feature>
<dbReference type="SUPFAM" id="SSF53448">
    <property type="entry name" value="Nucleotide-diphospho-sugar transferases"/>
    <property type="match status" value="1"/>
</dbReference>
<dbReference type="Gene3D" id="3.90.550.10">
    <property type="entry name" value="Spore Coat Polysaccharide Biosynthesis Protein SpsA, Chain A"/>
    <property type="match status" value="1"/>
</dbReference>
<protein>
    <submittedName>
        <fullName evidence="3">Glycosyltransferase, GT2 family</fullName>
    </submittedName>
</protein>
<keyword evidence="2" id="KW-0812">Transmembrane</keyword>
<keyword evidence="4" id="KW-1185">Reference proteome</keyword>
<dbReference type="Proteomes" id="UP000198683">
    <property type="component" value="Unassembled WGS sequence"/>
</dbReference>
<feature type="region of interest" description="Disordered" evidence="1">
    <location>
        <begin position="350"/>
        <end position="369"/>
    </location>
</feature>
<feature type="transmembrane region" description="Helical" evidence="2">
    <location>
        <begin position="246"/>
        <end position="264"/>
    </location>
</feature>
<gene>
    <name evidence="3" type="ORF">SAMN05421874_106196</name>
</gene>
<feature type="transmembrane region" description="Helical" evidence="2">
    <location>
        <begin position="378"/>
        <end position="397"/>
    </location>
</feature>
<evidence type="ECO:0000313" key="4">
    <source>
        <dbReference type="Proteomes" id="UP000198683"/>
    </source>
</evidence>
<dbReference type="GO" id="GO:0016740">
    <property type="term" value="F:transferase activity"/>
    <property type="evidence" value="ECO:0007669"/>
    <property type="project" value="UniProtKB-KW"/>
</dbReference>
<feature type="transmembrane region" description="Helical" evidence="2">
    <location>
        <begin position="548"/>
        <end position="575"/>
    </location>
</feature>
<accession>A0A1G9AI78</accession>
<feature type="transmembrane region" description="Helical" evidence="2">
    <location>
        <begin position="975"/>
        <end position="997"/>
    </location>
</feature>
<organism evidence="3 4">
    <name type="scientific">Nonomuraea maritima</name>
    <dbReference type="NCBI Taxonomy" id="683260"/>
    <lineage>
        <taxon>Bacteria</taxon>
        <taxon>Bacillati</taxon>
        <taxon>Actinomycetota</taxon>
        <taxon>Actinomycetes</taxon>
        <taxon>Streptosporangiales</taxon>
        <taxon>Streptosporangiaceae</taxon>
        <taxon>Nonomuraea</taxon>
    </lineage>
</organism>
<evidence type="ECO:0000313" key="3">
    <source>
        <dbReference type="EMBL" id="SDK26524.1"/>
    </source>
</evidence>
<feature type="compositionally biased region" description="Basic and acidic residues" evidence="1">
    <location>
        <begin position="796"/>
        <end position="805"/>
    </location>
</feature>
<dbReference type="EMBL" id="FNFB01000006">
    <property type="protein sequence ID" value="SDK26524.1"/>
    <property type="molecule type" value="Genomic_DNA"/>
</dbReference>
<proteinExistence type="predicted"/>
<feature type="region of interest" description="Disordered" evidence="1">
    <location>
        <begin position="695"/>
        <end position="819"/>
    </location>
</feature>
<dbReference type="PANTHER" id="PTHR43685">
    <property type="entry name" value="GLYCOSYLTRANSFERASE"/>
    <property type="match status" value="1"/>
</dbReference>
<dbReference type="InterPro" id="IPR029044">
    <property type="entry name" value="Nucleotide-diphossugar_trans"/>
</dbReference>